<evidence type="ECO:0000313" key="3">
    <source>
        <dbReference type="Proteomes" id="UP000011885"/>
    </source>
</evidence>
<dbReference type="PANTHER" id="PTHR21015:SF22">
    <property type="entry name" value="GLYCOSYLTRANSFERASE"/>
    <property type="match status" value="1"/>
</dbReference>
<dbReference type="SUPFAM" id="SSF53756">
    <property type="entry name" value="UDP-Glycosyltransferase/glycogen phosphorylase"/>
    <property type="match status" value="1"/>
</dbReference>
<gene>
    <name evidence="2" type="ORF">RSSM_05279</name>
</gene>
<evidence type="ECO:0000313" key="2">
    <source>
        <dbReference type="EMBL" id="EMI53306.1"/>
    </source>
</evidence>
<dbReference type="Gene3D" id="3.40.50.2000">
    <property type="entry name" value="Glycogen Phosphorylase B"/>
    <property type="match status" value="1"/>
</dbReference>
<name>M5U624_9BACT</name>
<dbReference type="PATRIC" id="fig|1263870.3.peg.5594"/>
<dbReference type="RefSeq" id="WP_008685596.1">
    <property type="nucleotide sequence ID" value="NZ_ANOH01000364.1"/>
</dbReference>
<protein>
    <recommendedName>
        <fullName evidence="1">Glycosyl transferase family 28 C-terminal domain-containing protein</fullName>
    </recommendedName>
</protein>
<dbReference type="OrthoDB" id="9809594at2"/>
<dbReference type="InterPro" id="IPR007235">
    <property type="entry name" value="Glyco_trans_28_C"/>
</dbReference>
<dbReference type="AlphaFoldDB" id="M5U624"/>
<proteinExistence type="predicted"/>
<organism evidence="2 3">
    <name type="scientific">Rhodopirellula sallentina SM41</name>
    <dbReference type="NCBI Taxonomy" id="1263870"/>
    <lineage>
        <taxon>Bacteria</taxon>
        <taxon>Pseudomonadati</taxon>
        <taxon>Planctomycetota</taxon>
        <taxon>Planctomycetia</taxon>
        <taxon>Pirellulales</taxon>
        <taxon>Pirellulaceae</taxon>
        <taxon>Rhodopirellula</taxon>
    </lineage>
</organism>
<keyword evidence="3" id="KW-1185">Reference proteome</keyword>
<comment type="caution">
    <text evidence="2">The sequence shown here is derived from an EMBL/GenBank/DDBJ whole genome shotgun (WGS) entry which is preliminary data.</text>
</comment>
<feature type="domain" description="Glycosyl transferase family 28 C-terminal" evidence="1">
    <location>
        <begin position="240"/>
        <end position="316"/>
    </location>
</feature>
<dbReference type="EMBL" id="ANOH01000364">
    <property type="protein sequence ID" value="EMI53306.1"/>
    <property type="molecule type" value="Genomic_DNA"/>
</dbReference>
<dbReference type="Proteomes" id="UP000011885">
    <property type="component" value="Unassembled WGS sequence"/>
</dbReference>
<sequence>MSVPRVGFYVHYHGRGHKHRTEAILKHLTIPSSVVTSRIDKLPWSGPTLSEVIGIECDNEGLNEEGLDYVADVPSLHFAPLWSHNITDRVAAYTKWLATAKPDLMVVDVSAEISMLTRLASVPQIVMRQHGDRSDPAHINAYAAAHSLLAPFPEMMEDSITPAWIKQKTVYLDGFCRHTNTTSSDTTDKPLSTEREPNNTIAFLFGRGGSGDVHSRLRDAALALPSHQILVVGKEANESNHPSNLHYLGWVDNASAYCQSADVVVTAAGHNSVMELGHSRCKFIAIAEPRPFAEQIRKVQILQREELAVGLEQWPTPHTWPSLVQSALSLDTSKWDHVFRNDGAKQAAKHIEQVALWSHNKRHHSETISI</sequence>
<accession>M5U624</accession>
<dbReference type="GO" id="GO:0016758">
    <property type="term" value="F:hexosyltransferase activity"/>
    <property type="evidence" value="ECO:0007669"/>
    <property type="project" value="InterPro"/>
</dbReference>
<evidence type="ECO:0000259" key="1">
    <source>
        <dbReference type="Pfam" id="PF04101"/>
    </source>
</evidence>
<dbReference type="PANTHER" id="PTHR21015">
    <property type="entry name" value="UDP-N-ACETYLGLUCOSAMINE--N-ACETYLMURAMYL-(PENTAPEPTIDE) PYROPHOSPHORYL-UNDECAPRENOL N-ACETYLGLUCOSAMINE TRANSFERASE 1"/>
    <property type="match status" value="1"/>
</dbReference>
<dbReference type="Pfam" id="PF04101">
    <property type="entry name" value="Glyco_tran_28_C"/>
    <property type="match status" value="1"/>
</dbReference>
<reference evidence="2 3" key="1">
    <citation type="journal article" date="2013" name="Mar. Genomics">
        <title>Expression of sulfatases in Rhodopirellula baltica and the diversity of sulfatases in the genus Rhodopirellula.</title>
        <authorList>
            <person name="Wegner C.E."/>
            <person name="Richter-Heitmann T."/>
            <person name="Klindworth A."/>
            <person name="Klockow C."/>
            <person name="Richter M."/>
            <person name="Achstetter T."/>
            <person name="Glockner F.O."/>
            <person name="Harder J."/>
        </authorList>
    </citation>
    <scope>NUCLEOTIDE SEQUENCE [LARGE SCALE GENOMIC DNA]</scope>
    <source>
        <strain evidence="2 3">SM41</strain>
    </source>
</reference>